<name>A0AAU8B631_9CAUD</name>
<feature type="region of interest" description="Disordered" evidence="1">
    <location>
        <begin position="42"/>
        <end position="64"/>
    </location>
</feature>
<organism evidence="2">
    <name type="scientific">Dulem virus 34</name>
    <dbReference type="NCBI Taxonomy" id="3145752"/>
    <lineage>
        <taxon>Viruses</taxon>
        <taxon>Duplodnaviria</taxon>
        <taxon>Heunggongvirae</taxon>
        <taxon>Uroviricota</taxon>
        <taxon>Caudoviricetes</taxon>
    </lineage>
</organism>
<reference evidence="2" key="1">
    <citation type="submission" date="2024-03" db="EMBL/GenBank/DDBJ databases">
        <title>Diverse circular DNA viruses in blood, oral, and fecal samples of captive lemurs.</title>
        <authorList>
            <person name="Paietta E.N."/>
            <person name="Kraberger S."/>
            <person name="Lund M.C."/>
            <person name="Custer J.M."/>
            <person name="Vargas K.M."/>
            <person name="Ehmke E.E."/>
            <person name="Yoder A.D."/>
            <person name="Varsani A."/>
        </authorList>
    </citation>
    <scope>NUCLEOTIDE SEQUENCE</scope>
    <source>
        <strain evidence="2">Duke_28FF_219</strain>
    </source>
</reference>
<evidence type="ECO:0000256" key="1">
    <source>
        <dbReference type="SAM" id="MobiDB-lite"/>
    </source>
</evidence>
<feature type="compositionally biased region" description="Basic residues" evidence="1">
    <location>
        <begin position="48"/>
        <end position="64"/>
    </location>
</feature>
<sequence length="64" mass="7260">MSSAINHQRRAHRSEKAHYTCVHQMKQFSPVLPRMGPIPLGLFGGGAGKHRLGRIKRKRDKAEK</sequence>
<protein>
    <submittedName>
        <fullName evidence="2">Uncharacterized protein</fullName>
    </submittedName>
</protein>
<dbReference type="EMBL" id="PP511788">
    <property type="protein sequence ID" value="XCD07378.1"/>
    <property type="molecule type" value="Genomic_DNA"/>
</dbReference>
<accession>A0AAU8B631</accession>
<evidence type="ECO:0000313" key="2">
    <source>
        <dbReference type="EMBL" id="XCD07378.1"/>
    </source>
</evidence>
<proteinExistence type="predicted"/>